<comment type="caution">
    <text evidence="2">The sequence shown here is derived from an EMBL/GenBank/DDBJ whole genome shotgun (WGS) entry which is preliminary data.</text>
</comment>
<dbReference type="SUPFAM" id="SSF52768">
    <property type="entry name" value="Arginase/deacetylase"/>
    <property type="match status" value="1"/>
</dbReference>
<protein>
    <submittedName>
        <fullName evidence="2">Histone deacetylase</fullName>
    </submittedName>
</protein>
<proteinExistence type="predicted"/>
<dbReference type="PANTHER" id="PTHR10625:SF10">
    <property type="entry name" value="HISTONE DEACETYLASE HDAC1"/>
    <property type="match status" value="1"/>
</dbReference>
<dbReference type="Proteomes" id="UP000316080">
    <property type="component" value="Unassembled WGS sequence"/>
</dbReference>
<feature type="domain" description="Histone deacetylase" evidence="1">
    <location>
        <begin position="16"/>
        <end position="270"/>
    </location>
</feature>
<accession>A0A520KGC0</accession>
<sequence length="274" mass="30614">MKIIFSKKCLEYGYGHIESPERIIKAYEILKENGYEFIEPEPAREEDILKVHDISYIKLLKEGLIEDEDTPAYPNIYEYARLAAGGAILAAKINGFSLMRPPGHHAGRKGIALGAPTRGFCYLNNIAIAVKYLNKPTLILDLDGHHGNGTQEIFFGDPNVIYISLHKHPLYPGTGLYSEANCYNYPLDYGEEKYIKTLKKALEKIDMNKIEVIAVSIGFDTFIGDIASLGLNEKSFEEIGKILSSLNKPIFFVLEGGYIGENIGKGIIALLKYF</sequence>
<dbReference type="Proteomes" id="UP000317265">
    <property type="component" value="Unassembled WGS sequence"/>
</dbReference>
<evidence type="ECO:0000313" key="4">
    <source>
        <dbReference type="Proteomes" id="UP000316080"/>
    </source>
</evidence>
<evidence type="ECO:0000313" key="5">
    <source>
        <dbReference type="Proteomes" id="UP000317265"/>
    </source>
</evidence>
<dbReference type="PANTHER" id="PTHR10625">
    <property type="entry name" value="HISTONE DEACETYLASE HDAC1-RELATED"/>
    <property type="match status" value="1"/>
</dbReference>
<dbReference type="InterPro" id="IPR037138">
    <property type="entry name" value="His_deacetylse_dom_sf"/>
</dbReference>
<dbReference type="AlphaFoldDB" id="A0A520KGC0"/>
<reference evidence="2 4" key="2">
    <citation type="journal article" date="2019" name="Nat. Microbiol.">
        <title>Wide diversity of methane and short-chain alkane metabolisms in uncultured archaea.</title>
        <authorList>
            <person name="Borrel G."/>
            <person name="Adam P.S."/>
            <person name="McKay L.J."/>
            <person name="Chen L.X."/>
            <person name="Sierra-Garcia I.N."/>
            <person name="Sieber C.M."/>
            <person name="Letourneur Q."/>
            <person name="Ghozlane A."/>
            <person name="Andersen G.L."/>
            <person name="Li W.J."/>
            <person name="Hallam S.J."/>
            <person name="Muyzer G."/>
            <person name="de Oliveira V.M."/>
            <person name="Inskeep W.P."/>
            <person name="Banfield J.F."/>
            <person name="Gribaldo S."/>
        </authorList>
    </citation>
    <scope>NUCLEOTIDE SEQUENCE [LARGE SCALE GENOMIC DNA]</scope>
    <source>
        <strain evidence="2">Verst-YHS</strain>
    </source>
</reference>
<organism evidence="2 4">
    <name type="scientific">Thermoproteota archaeon</name>
    <dbReference type="NCBI Taxonomy" id="2056631"/>
    <lineage>
        <taxon>Archaea</taxon>
        <taxon>Thermoproteota</taxon>
    </lineage>
</organism>
<name>A0A520KGC0_9CREN</name>
<dbReference type="Pfam" id="PF00850">
    <property type="entry name" value="Hist_deacetyl"/>
    <property type="match status" value="1"/>
</dbReference>
<dbReference type="GO" id="GO:0004407">
    <property type="term" value="F:histone deacetylase activity"/>
    <property type="evidence" value="ECO:0007669"/>
    <property type="project" value="TreeGrafter"/>
</dbReference>
<dbReference type="EMBL" id="RXIH01000022">
    <property type="protein sequence ID" value="RZN56538.1"/>
    <property type="molecule type" value="Genomic_DNA"/>
</dbReference>
<gene>
    <name evidence="3" type="ORF">DSO09_03895</name>
    <name evidence="2" type="ORF">EF809_02665</name>
</gene>
<dbReference type="EMBL" id="QNVI01000044">
    <property type="protein sequence ID" value="TDA38711.1"/>
    <property type="molecule type" value="Genomic_DNA"/>
</dbReference>
<evidence type="ECO:0000313" key="3">
    <source>
        <dbReference type="EMBL" id="TDA38711.1"/>
    </source>
</evidence>
<reference evidence="3 5" key="1">
    <citation type="journal article" date="2019" name="Nat. Microbiol.">
        <title>Expanding anaerobic alkane metabolism in the domain of Archaea.</title>
        <authorList>
            <person name="Wang Y."/>
            <person name="Wegener G."/>
            <person name="Hou J."/>
            <person name="Wang F."/>
            <person name="Xiao X."/>
        </authorList>
    </citation>
    <scope>NUCLEOTIDE SEQUENCE [LARGE SCALE GENOMIC DNA]</scope>
    <source>
        <strain evidence="3">WYZ-LMO11</strain>
    </source>
</reference>
<dbReference type="Gene3D" id="3.40.800.20">
    <property type="entry name" value="Histone deacetylase domain"/>
    <property type="match status" value="1"/>
</dbReference>
<evidence type="ECO:0000313" key="2">
    <source>
        <dbReference type="EMBL" id="RZN56538.1"/>
    </source>
</evidence>
<dbReference type="InterPro" id="IPR023696">
    <property type="entry name" value="Ureohydrolase_dom_sf"/>
</dbReference>
<evidence type="ECO:0000259" key="1">
    <source>
        <dbReference type="Pfam" id="PF00850"/>
    </source>
</evidence>
<dbReference type="InterPro" id="IPR023801">
    <property type="entry name" value="His_deacetylse_dom"/>
</dbReference>
<dbReference type="GO" id="GO:0040029">
    <property type="term" value="P:epigenetic regulation of gene expression"/>
    <property type="evidence" value="ECO:0007669"/>
    <property type="project" value="TreeGrafter"/>
</dbReference>